<dbReference type="RefSeq" id="XP_062751868.1">
    <property type="nucleotide sequence ID" value="XM_062904014.1"/>
</dbReference>
<dbReference type="GeneID" id="87923919"/>
<protein>
    <recommendedName>
        <fullName evidence="4">Aflatoxin regulatory protein domain-containing protein</fullName>
    </recommendedName>
</protein>
<gene>
    <name evidence="2" type="ORF">Triagg1_9095</name>
</gene>
<dbReference type="EMBL" id="JAWRVG010000049">
    <property type="protein sequence ID" value="KAK4064116.1"/>
    <property type="molecule type" value="Genomic_DNA"/>
</dbReference>
<organism evidence="2 3">
    <name type="scientific">Trichoderma aggressivum f. europaeum</name>
    <dbReference type="NCBI Taxonomy" id="173218"/>
    <lineage>
        <taxon>Eukaryota</taxon>
        <taxon>Fungi</taxon>
        <taxon>Dikarya</taxon>
        <taxon>Ascomycota</taxon>
        <taxon>Pezizomycotina</taxon>
        <taxon>Sordariomycetes</taxon>
        <taxon>Hypocreomycetidae</taxon>
        <taxon>Hypocreales</taxon>
        <taxon>Hypocreaceae</taxon>
        <taxon>Trichoderma</taxon>
    </lineage>
</organism>
<evidence type="ECO:0008006" key="4">
    <source>
        <dbReference type="Google" id="ProtNLM"/>
    </source>
</evidence>
<comment type="caution">
    <text evidence="2">The sequence shown here is derived from an EMBL/GenBank/DDBJ whole genome shotgun (WGS) entry which is preliminary data.</text>
</comment>
<dbReference type="Proteomes" id="UP001273209">
    <property type="component" value="Unassembled WGS sequence"/>
</dbReference>
<sequence length="300" mass="32768">MTEIDMSTSSDGTLAYSKSSSYNTSSQSGASFNGSSDSSPPSIGKGTWRVKTSFLLQSAYLSIFFNAADTSLSINGDEDHYSAFIDPALGTPQFMTDLTAWTPSLDQEMCTVARDRLPEASLKGSELQGFDICFCVDLVLAANATMLVKSVWGISLNCFSTSSIDDMFQCQKNVLTSCETLLGCSKCSLRSDYVVLVISMCREMVSCVKVLESITSPETQSGSSEKPDLDSKANLEAGGWRLDDEDEIEIIRHLIKVRITKLRKLIDQLEHIVTAHYPSYTWVVGSLKQNLETTLGSIGE</sequence>
<dbReference type="AlphaFoldDB" id="A0AAE1I7C6"/>
<feature type="compositionally biased region" description="Low complexity" evidence="1">
    <location>
        <begin position="17"/>
        <end position="42"/>
    </location>
</feature>
<evidence type="ECO:0000313" key="2">
    <source>
        <dbReference type="EMBL" id="KAK4064116.1"/>
    </source>
</evidence>
<name>A0AAE1I7C6_9HYPO</name>
<proteinExistence type="predicted"/>
<reference evidence="2" key="1">
    <citation type="submission" date="2023-11" db="EMBL/GenBank/DDBJ databases">
        <title>The genome sequences of three competitors of mushroom-forming fungi.</title>
        <authorList>
            <person name="Beijen E."/>
            <person name="Ohm R.A."/>
        </authorList>
    </citation>
    <scope>NUCLEOTIDE SEQUENCE</scope>
    <source>
        <strain evidence="2">CBS 100526</strain>
    </source>
</reference>
<accession>A0AAE1I7C6</accession>
<feature type="compositionally biased region" description="Polar residues" evidence="1">
    <location>
        <begin position="1"/>
        <end position="12"/>
    </location>
</feature>
<keyword evidence="3" id="KW-1185">Reference proteome</keyword>
<evidence type="ECO:0000313" key="3">
    <source>
        <dbReference type="Proteomes" id="UP001273209"/>
    </source>
</evidence>
<feature type="region of interest" description="Disordered" evidence="1">
    <location>
        <begin position="1"/>
        <end position="42"/>
    </location>
</feature>
<evidence type="ECO:0000256" key="1">
    <source>
        <dbReference type="SAM" id="MobiDB-lite"/>
    </source>
</evidence>